<evidence type="ECO:0000256" key="11">
    <source>
        <dbReference type="SAM" id="MobiDB-lite"/>
    </source>
</evidence>
<keyword evidence="5 10" id="KW-0813">Transport</keyword>
<evidence type="ECO:0000256" key="7">
    <source>
        <dbReference type="ARBA" id="ARBA00022729"/>
    </source>
</evidence>
<evidence type="ECO:0000256" key="2">
    <source>
        <dbReference type="ARBA" id="ARBA00004193"/>
    </source>
</evidence>
<keyword evidence="10" id="KW-1003">Cell membrane</keyword>
<keyword evidence="6 10" id="KW-0592">Phosphate transport</keyword>
<dbReference type="PROSITE" id="PS51257">
    <property type="entry name" value="PROKAR_LIPOPROTEIN"/>
    <property type="match status" value="1"/>
</dbReference>
<evidence type="ECO:0000256" key="5">
    <source>
        <dbReference type="ARBA" id="ARBA00022448"/>
    </source>
</evidence>
<proteinExistence type="inferred from homology"/>
<dbReference type="InterPro" id="IPR024370">
    <property type="entry name" value="PBP_domain"/>
</dbReference>
<dbReference type="PANTHER" id="PTHR30570">
    <property type="entry name" value="PERIPLASMIC PHOSPHATE BINDING COMPONENT OF PHOSPHATE ABC TRANSPORTER"/>
    <property type="match status" value="1"/>
</dbReference>
<organism evidence="13 14">
    <name type="scientific">Halalkalibacter kiskunsagensis</name>
    <dbReference type="NCBI Taxonomy" id="1548599"/>
    <lineage>
        <taxon>Bacteria</taxon>
        <taxon>Bacillati</taxon>
        <taxon>Bacillota</taxon>
        <taxon>Bacilli</taxon>
        <taxon>Bacillales</taxon>
        <taxon>Bacillaceae</taxon>
        <taxon>Halalkalibacter</taxon>
    </lineage>
</organism>
<feature type="compositionally biased region" description="Acidic residues" evidence="11">
    <location>
        <begin position="25"/>
        <end position="57"/>
    </location>
</feature>
<evidence type="ECO:0000313" key="13">
    <source>
        <dbReference type="EMBL" id="MFC0469388.1"/>
    </source>
</evidence>
<dbReference type="RefSeq" id="WP_335959466.1">
    <property type="nucleotide sequence ID" value="NZ_JAXBLX010000005.1"/>
</dbReference>
<feature type="domain" description="PBP" evidence="12">
    <location>
        <begin position="54"/>
        <end position="309"/>
    </location>
</feature>
<evidence type="ECO:0000256" key="8">
    <source>
        <dbReference type="ARBA" id="ARBA00023139"/>
    </source>
</evidence>
<reference evidence="13 14" key="1">
    <citation type="submission" date="2024-09" db="EMBL/GenBank/DDBJ databases">
        <authorList>
            <person name="Sun Q."/>
            <person name="Mori K."/>
        </authorList>
    </citation>
    <scope>NUCLEOTIDE SEQUENCE [LARGE SCALE GENOMIC DNA]</scope>
    <source>
        <strain evidence="13 14">NCAIM B.02610</strain>
    </source>
</reference>
<gene>
    <name evidence="13" type="ORF">ACFFHM_02245</name>
</gene>
<evidence type="ECO:0000256" key="3">
    <source>
        <dbReference type="ARBA" id="ARBA00008725"/>
    </source>
</evidence>
<keyword evidence="7 10" id="KW-0732">Signal</keyword>
<comment type="subcellular location">
    <subcellularLocation>
        <location evidence="2 10">Cell membrane</location>
        <topology evidence="2 10">Lipid-anchor</topology>
    </subcellularLocation>
</comment>
<dbReference type="NCBIfam" id="TIGR02136">
    <property type="entry name" value="ptsS_2"/>
    <property type="match status" value="1"/>
</dbReference>
<dbReference type="PANTHER" id="PTHR30570:SF1">
    <property type="entry name" value="PHOSPHATE-BINDING PROTEIN PSTS"/>
    <property type="match status" value="1"/>
</dbReference>
<name>A0ABV6K7V7_9BACI</name>
<feature type="signal peptide" evidence="10">
    <location>
        <begin position="1"/>
        <end position="21"/>
    </location>
</feature>
<comment type="function">
    <text evidence="1">Part of the ABC transporter complex PstSACB involved in phosphate import.</text>
</comment>
<evidence type="ECO:0000256" key="9">
    <source>
        <dbReference type="ARBA" id="ARBA00023288"/>
    </source>
</evidence>
<keyword evidence="14" id="KW-1185">Reference proteome</keyword>
<dbReference type="Pfam" id="PF12849">
    <property type="entry name" value="PBP_like_2"/>
    <property type="match status" value="1"/>
</dbReference>
<keyword evidence="9 10" id="KW-0449">Lipoprotein</keyword>
<dbReference type="Proteomes" id="UP001589838">
    <property type="component" value="Unassembled WGS sequence"/>
</dbReference>
<comment type="similarity">
    <text evidence="3 10">Belongs to the PstS family.</text>
</comment>
<sequence>MNLKKYFLFLVMAAVMVVATACGGGDEEATTESDEQTGTEEVEGTDTETEEATEGTELEGSVVVDGSGTVYPLMSVVAEEYMYTEQENVSVEVSRAGTSAGFGKFLIENGTDFNNASRQIKDEEQAEADTVGFEVKEMKVALDGLTFVINKENDWATELTEEELIRIFKHDGGVTKWSDLRPEFPDEEIKPMGPNENHGTYEFFYENILEKEDLVDGVNLQQEYSTLVNLVSEDVNGIAFFGFGYYVNNQDKLAAVNVDFGDGPVEPTLETIGEDAEYAPFTRPVFTYLNVDMAKEKPQVLDFALYVANNVNDFAGEAGFAPLPDAELQEYVAFLEGLK</sequence>
<evidence type="ECO:0000256" key="6">
    <source>
        <dbReference type="ARBA" id="ARBA00022592"/>
    </source>
</evidence>
<keyword evidence="8 10" id="KW-0564">Palmitate</keyword>
<evidence type="ECO:0000256" key="4">
    <source>
        <dbReference type="ARBA" id="ARBA00011529"/>
    </source>
</evidence>
<dbReference type="EMBL" id="JBHLUX010000005">
    <property type="protein sequence ID" value="MFC0469388.1"/>
    <property type="molecule type" value="Genomic_DNA"/>
</dbReference>
<accession>A0ABV6K7V7</accession>
<keyword evidence="10" id="KW-0472">Membrane</keyword>
<evidence type="ECO:0000256" key="1">
    <source>
        <dbReference type="ARBA" id="ARBA00002841"/>
    </source>
</evidence>
<feature type="region of interest" description="Disordered" evidence="11">
    <location>
        <begin position="25"/>
        <end position="58"/>
    </location>
</feature>
<dbReference type="Gene3D" id="3.40.190.10">
    <property type="entry name" value="Periplasmic binding protein-like II"/>
    <property type="match status" value="2"/>
</dbReference>
<comment type="function">
    <text evidence="10">Involved in the system for phosphate transport across the cytoplasmic membrane.</text>
</comment>
<evidence type="ECO:0000256" key="10">
    <source>
        <dbReference type="RuleBase" id="RU367119"/>
    </source>
</evidence>
<comment type="subunit">
    <text evidence="4 10">The complex is composed of two ATP-binding proteins (PstB), two transmembrane proteins (PstC and PstA) and a solute-binding protein (PstS).</text>
</comment>
<dbReference type="SUPFAM" id="SSF53850">
    <property type="entry name" value="Periplasmic binding protein-like II"/>
    <property type="match status" value="1"/>
</dbReference>
<protein>
    <recommendedName>
        <fullName evidence="10">Phosphate-binding protein</fullName>
    </recommendedName>
</protein>
<evidence type="ECO:0000259" key="12">
    <source>
        <dbReference type="Pfam" id="PF12849"/>
    </source>
</evidence>
<dbReference type="InterPro" id="IPR011862">
    <property type="entry name" value="Phos-bd"/>
</dbReference>
<dbReference type="CDD" id="cd13654">
    <property type="entry name" value="PBP2_phosphate_like_2"/>
    <property type="match status" value="1"/>
</dbReference>
<dbReference type="InterPro" id="IPR050811">
    <property type="entry name" value="Phosphate_ABC_transporter"/>
</dbReference>
<comment type="caution">
    <text evidence="13">The sequence shown here is derived from an EMBL/GenBank/DDBJ whole genome shotgun (WGS) entry which is preliminary data.</text>
</comment>
<feature type="chain" id="PRO_5045012102" description="Phosphate-binding protein" evidence="10">
    <location>
        <begin position="22"/>
        <end position="339"/>
    </location>
</feature>
<evidence type="ECO:0000313" key="14">
    <source>
        <dbReference type="Proteomes" id="UP001589838"/>
    </source>
</evidence>